<dbReference type="RefSeq" id="WP_045582205.1">
    <property type="nucleotide sequence ID" value="NZ_CP012401.1"/>
</dbReference>
<dbReference type="Gene3D" id="3.40.30.10">
    <property type="entry name" value="Glutaredoxin"/>
    <property type="match status" value="1"/>
</dbReference>
<dbReference type="Gene3D" id="1.20.1050.10">
    <property type="match status" value="1"/>
</dbReference>
<dbReference type="InterPro" id="IPR036282">
    <property type="entry name" value="Glutathione-S-Trfase_C_sf"/>
</dbReference>
<gene>
    <name evidence="3" type="ORF">AL072_12970</name>
</gene>
<dbReference type="PANTHER" id="PTHR44051:SF8">
    <property type="entry name" value="GLUTATHIONE S-TRANSFERASE GSTA"/>
    <property type="match status" value="1"/>
</dbReference>
<dbReference type="PROSITE" id="PS50404">
    <property type="entry name" value="GST_NTER"/>
    <property type="match status" value="1"/>
</dbReference>
<dbReference type="CDD" id="cd00570">
    <property type="entry name" value="GST_N_family"/>
    <property type="match status" value="1"/>
</dbReference>
<dbReference type="PROSITE" id="PS50405">
    <property type="entry name" value="GST_CTER"/>
    <property type="match status" value="1"/>
</dbReference>
<dbReference type="AlphaFoldDB" id="A0AAC9EXI6"/>
<dbReference type="SFLD" id="SFLDS00019">
    <property type="entry name" value="Glutathione_Transferase_(cytos"/>
    <property type="match status" value="1"/>
</dbReference>
<dbReference type="Pfam" id="PF13410">
    <property type="entry name" value="GST_C_2"/>
    <property type="match status" value="1"/>
</dbReference>
<dbReference type="Proteomes" id="UP000069935">
    <property type="component" value="Chromosome 1"/>
</dbReference>
<reference evidence="4" key="1">
    <citation type="submission" date="2015-08" db="EMBL/GenBank/DDBJ databases">
        <title>Complete Genome Sequence of Azospirillum thiophilum BV-S.</title>
        <authorList>
            <person name="Fomenkov A."/>
            <person name="Vincze T."/>
            <person name="Grabovich M."/>
            <person name="Dubinina G."/>
            <person name="Orlova M."/>
            <person name="Belousova E."/>
            <person name="Roberts R.J."/>
        </authorList>
    </citation>
    <scope>NUCLEOTIDE SEQUENCE [LARGE SCALE GENOMIC DNA]</scope>
    <source>
        <strain evidence="4">BV-S</strain>
    </source>
</reference>
<dbReference type="KEGG" id="ati:AL072_12970"/>
<dbReference type="SUPFAM" id="SSF52833">
    <property type="entry name" value="Thioredoxin-like"/>
    <property type="match status" value="1"/>
</dbReference>
<dbReference type="InterPro" id="IPR010987">
    <property type="entry name" value="Glutathione-S-Trfase_C-like"/>
</dbReference>
<accession>A0AAC9EXI6</accession>
<dbReference type="InterPro" id="IPR036249">
    <property type="entry name" value="Thioredoxin-like_sf"/>
</dbReference>
<evidence type="ECO:0000313" key="4">
    <source>
        <dbReference type="Proteomes" id="UP000069935"/>
    </source>
</evidence>
<sequence length="212" mass="23102">MILIGQYDSPFVRRVAVALRLYGMAYEHRPWSVFSDAAEVGRFNPLKRVPTLVLGEGTDGDEALIESGAILDHLDEVAGPDRALIPRQGPERRRALKLCALATGLADKAVSLVYERVLHRERSELWVERCTGQIGAVLDVLEADRAAQPGPWWFGPRIGHADIAVACALRFIGEAHAGVFDGERWPALAAHAASCEALPEFQAVVQPFSVSA</sequence>
<keyword evidence="4" id="KW-1185">Reference proteome</keyword>
<proteinExistence type="predicted"/>
<dbReference type="EMBL" id="CP012401">
    <property type="protein sequence ID" value="ALG71679.1"/>
    <property type="molecule type" value="Genomic_DNA"/>
</dbReference>
<dbReference type="InterPro" id="IPR004045">
    <property type="entry name" value="Glutathione_S-Trfase_N"/>
</dbReference>
<feature type="domain" description="GST N-terminal" evidence="1">
    <location>
        <begin position="1"/>
        <end position="82"/>
    </location>
</feature>
<evidence type="ECO:0000259" key="2">
    <source>
        <dbReference type="PROSITE" id="PS50405"/>
    </source>
</evidence>
<dbReference type="Pfam" id="PF13417">
    <property type="entry name" value="GST_N_3"/>
    <property type="match status" value="1"/>
</dbReference>
<dbReference type="CDD" id="cd03205">
    <property type="entry name" value="GST_C_6"/>
    <property type="match status" value="1"/>
</dbReference>
<dbReference type="PANTHER" id="PTHR44051">
    <property type="entry name" value="GLUTATHIONE S-TRANSFERASE-RELATED"/>
    <property type="match status" value="1"/>
</dbReference>
<feature type="domain" description="GST C-terminal" evidence="2">
    <location>
        <begin position="88"/>
        <end position="212"/>
    </location>
</feature>
<evidence type="ECO:0000259" key="1">
    <source>
        <dbReference type="PROSITE" id="PS50404"/>
    </source>
</evidence>
<name>A0AAC9EXI6_9PROT</name>
<protein>
    <submittedName>
        <fullName evidence="3">Glutathione S-transferase</fullName>
    </submittedName>
</protein>
<organism evidence="3 4">
    <name type="scientific">Azospirillum thiophilum</name>
    <dbReference type="NCBI Taxonomy" id="528244"/>
    <lineage>
        <taxon>Bacteria</taxon>
        <taxon>Pseudomonadati</taxon>
        <taxon>Pseudomonadota</taxon>
        <taxon>Alphaproteobacteria</taxon>
        <taxon>Rhodospirillales</taxon>
        <taxon>Azospirillaceae</taxon>
        <taxon>Azospirillum</taxon>
    </lineage>
</organism>
<dbReference type="SUPFAM" id="SSF47616">
    <property type="entry name" value="GST C-terminal domain-like"/>
    <property type="match status" value="1"/>
</dbReference>
<reference evidence="3 4" key="2">
    <citation type="journal article" date="2016" name="Genome Announc.">
        <title>Complete Genome Sequence of a Strain of Azospirillum thiophilum Isolated from a Sulfide Spring.</title>
        <authorList>
            <person name="Fomenkov A."/>
            <person name="Vincze T."/>
            <person name="Grabovich M."/>
            <person name="Anton B.P."/>
            <person name="Dubinina G."/>
            <person name="Orlova M."/>
            <person name="Belousova E."/>
            <person name="Roberts R.J."/>
        </authorList>
    </citation>
    <scope>NUCLEOTIDE SEQUENCE [LARGE SCALE GENOMIC DNA]</scope>
    <source>
        <strain evidence="3 4">BV-S</strain>
    </source>
</reference>
<evidence type="ECO:0000313" key="3">
    <source>
        <dbReference type="EMBL" id="ALG71679.1"/>
    </source>
</evidence>
<dbReference type="InterPro" id="IPR040079">
    <property type="entry name" value="Glutathione_S-Trfase"/>
</dbReference>